<gene>
    <name evidence="2" type="ORF">AB6A40_004559</name>
</gene>
<comment type="similarity">
    <text evidence="1">Belongs to the PPP4R2 family.</text>
</comment>
<dbReference type="PANTHER" id="PTHR16487:SF0">
    <property type="entry name" value="PROTEIN PHOSPHATASE 4 REGULATORY SUBUNIT 2-RELATED"/>
    <property type="match status" value="1"/>
</dbReference>
<evidence type="ECO:0000313" key="2">
    <source>
        <dbReference type="EMBL" id="MFH4977850.1"/>
    </source>
</evidence>
<dbReference type="GO" id="GO:0030289">
    <property type="term" value="C:protein phosphatase 4 complex"/>
    <property type="evidence" value="ECO:0007669"/>
    <property type="project" value="UniProtKB-ARBA"/>
</dbReference>
<name>A0ABD6ENJ7_9BILA</name>
<keyword evidence="3" id="KW-1185">Reference proteome</keyword>
<organism evidence="2 3">
    <name type="scientific">Gnathostoma spinigerum</name>
    <dbReference type="NCBI Taxonomy" id="75299"/>
    <lineage>
        <taxon>Eukaryota</taxon>
        <taxon>Metazoa</taxon>
        <taxon>Ecdysozoa</taxon>
        <taxon>Nematoda</taxon>
        <taxon>Chromadorea</taxon>
        <taxon>Rhabditida</taxon>
        <taxon>Spirurina</taxon>
        <taxon>Gnathostomatomorpha</taxon>
        <taxon>Gnathostomatoidea</taxon>
        <taxon>Gnathostomatidae</taxon>
        <taxon>Gnathostoma</taxon>
    </lineage>
</organism>
<protein>
    <submittedName>
        <fullName evidence="2">Uncharacterized protein</fullName>
    </submittedName>
</protein>
<proteinExistence type="inferred from homology"/>
<accession>A0ABD6ENJ7</accession>
<sequence length="307" mass="35040">MSSRMVQQLQLQTMFDDAENEVLDRFRSALNSFAVPSQEALKRPRGGFSRCPVAEIDGYFEFVTKVGKPCFKWDVIRPAFLWKLQLVMSEMILVEKETNTDCIEPCSTEGELREQCDFIFRKASEFEGTPFTFQRLCELIMTPSRHYKRADKYLRALEKNINVVTTVTEDGERITGVDDFEPQYSESMNGPQNPFFVKVDECDLPLETRMFHTDHSNYMGENGVCELNGHQNVESMTPINLSAANKKAENRIVPEGQKEDALLKTETEGNVAMEVNGGNVVQLEDKMETVKNAEVSSDEVKSMDMEY</sequence>
<dbReference type="AlphaFoldDB" id="A0ABD6ENJ7"/>
<dbReference type="InterPro" id="IPR015267">
    <property type="entry name" value="PPP4R2"/>
</dbReference>
<dbReference type="Proteomes" id="UP001608902">
    <property type="component" value="Unassembled WGS sequence"/>
</dbReference>
<reference evidence="2 3" key="1">
    <citation type="submission" date="2024-08" db="EMBL/GenBank/DDBJ databases">
        <title>Gnathostoma spinigerum genome.</title>
        <authorList>
            <person name="Gonzalez-Bertolin B."/>
            <person name="Monzon S."/>
            <person name="Zaballos A."/>
            <person name="Jimenez P."/>
            <person name="Dekumyoy P."/>
            <person name="Varona S."/>
            <person name="Cuesta I."/>
            <person name="Sumanam S."/>
            <person name="Adisakwattana P."/>
            <person name="Gasser R.B."/>
            <person name="Hernandez-Gonzalez A."/>
            <person name="Young N.D."/>
            <person name="Perteguer M.J."/>
        </authorList>
    </citation>
    <scope>NUCLEOTIDE SEQUENCE [LARGE SCALE GENOMIC DNA]</scope>
    <source>
        <strain evidence="2">AL3</strain>
        <tissue evidence="2">Liver</tissue>
    </source>
</reference>
<dbReference type="EMBL" id="JBGFUD010002664">
    <property type="protein sequence ID" value="MFH4977850.1"/>
    <property type="molecule type" value="Genomic_DNA"/>
</dbReference>
<evidence type="ECO:0000256" key="1">
    <source>
        <dbReference type="ARBA" id="ARBA00009207"/>
    </source>
</evidence>
<dbReference type="Pfam" id="PF09184">
    <property type="entry name" value="PPP4R2"/>
    <property type="match status" value="1"/>
</dbReference>
<dbReference type="PANTHER" id="PTHR16487">
    <property type="entry name" value="PPP4R2-RELATED PROTEIN"/>
    <property type="match status" value="1"/>
</dbReference>
<comment type="caution">
    <text evidence="2">The sequence shown here is derived from an EMBL/GenBank/DDBJ whole genome shotgun (WGS) entry which is preliminary data.</text>
</comment>
<evidence type="ECO:0000313" key="3">
    <source>
        <dbReference type="Proteomes" id="UP001608902"/>
    </source>
</evidence>